<proteinExistence type="predicted"/>
<dbReference type="InterPro" id="IPR037523">
    <property type="entry name" value="VOC_core"/>
</dbReference>
<keyword evidence="3" id="KW-1185">Reference proteome</keyword>
<dbReference type="PROSITE" id="PS51819">
    <property type="entry name" value="VOC"/>
    <property type="match status" value="1"/>
</dbReference>
<dbReference type="AlphaFoldDB" id="A0A6S7D6G4"/>
<reference evidence="2 3" key="1">
    <citation type="submission" date="2020-04" db="EMBL/GenBank/DDBJ databases">
        <authorList>
            <person name="De Canck E."/>
        </authorList>
    </citation>
    <scope>NUCLEOTIDE SEQUENCE [LARGE SCALE GENOMIC DNA]</scope>
    <source>
        <strain evidence="2 3">LMG 26858</strain>
    </source>
</reference>
<dbReference type="Gene3D" id="3.10.180.10">
    <property type="entry name" value="2,3-Dihydroxybiphenyl 1,2-Dioxygenase, domain 1"/>
    <property type="match status" value="1"/>
</dbReference>
<dbReference type="InterPro" id="IPR029068">
    <property type="entry name" value="Glyas_Bleomycin-R_OHBP_Dase"/>
</dbReference>
<gene>
    <name evidence="2" type="ORF">LMG26858_03173</name>
</gene>
<dbReference type="PANTHER" id="PTHR36503:SF1">
    <property type="entry name" value="BLR2520 PROTEIN"/>
    <property type="match status" value="1"/>
</dbReference>
<evidence type="ECO:0000259" key="1">
    <source>
        <dbReference type="PROSITE" id="PS51819"/>
    </source>
</evidence>
<organism evidence="2 3">
    <name type="scientific">Achromobacter anxifer</name>
    <dbReference type="NCBI Taxonomy" id="1287737"/>
    <lineage>
        <taxon>Bacteria</taxon>
        <taxon>Pseudomonadati</taxon>
        <taxon>Pseudomonadota</taxon>
        <taxon>Betaproteobacteria</taxon>
        <taxon>Burkholderiales</taxon>
        <taxon>Alcaligenaceae</taxon>
        <taxon>Achromobacter</taxon>
    </lineage>
</organism>
<evidence type="ECO:0000313" key="3">
    <source>
        <dbReference type="Proteomes" id="UP000494117"/>
    </source>
</evidence>
<dbReference type="PANTHER" id="PTHR36503">
    <property type="entry name" value="BLR2520 PROTEIN"/>
    <property type="match status" value="1"/>
</dbReference>
<accession>A0A6S7D6G4</accession>
<dbReference type="EMBL" id="CADILG010000023">
    <property type="protein sequence ID" value="CAB3879933.1"/>
    <property type="molecule type" value="Genomic_DNA"/>
</dbReference>
<name>A0A6S7D6G4_9BURK</name>
<dbReference type="Proteomes" id="UP000494117">
    <property type="component" value="Unassembled WGS sequence"/>
</dbReference>
<dbReference type="InterPro" id="IPR004360">
    <property type="entry name" value="Glyas_Fos-R_dOase_dom"/>
</dbReference>
<dbReference type="RefSeq" id="WP_175207994.1">
    <property type="nucleotide sequence ID" value="NZ_CADILG010000023.1"/>
</dbReference>
<dbReference type="Pfam" id="PF00903">
    <property type="entry name" value="Glyoxalase"/>
    <property type="match status" value="1"/>
</dbReference>
<dbReference type="SUPFAM" id="SSF54593">
    <property type="entry name" value="Glyoxalase/Bleomycin resistance protein/Dihydroxybiphenyl dioxygenase"/>
    <property type="match status" value="1"/>
</dbReference>
<sequence>MKPSITVITLGVEDLERSVAFYRDGLGLYTEGIVGQHVEHGAVAFFDLQDGLKLAVWPRASMAADTGLPLMTGGQLEMSLGHNVLSRNEVDEVMRQAGRAGARVVKAAADTFYGGYAGYFMDPDGHLWEVVYNPHILPKSQDRQ</sequence>
<evidence type="ECO:0000313" key="2">
    <source>
        <dbReference type="EMBL" id="CAB3879933.1"/>
    </source>
</evidence>
<protein>
    <recommendedName>
        <fullName evidence="1">VOC domain-containing protein</fullName>
    </recommendedName>
</protein>
<feature type="domain" description="VOC" evidence="1">
    <location>
        <begin position="4"/>
        <end position="133"/>
    </location>
</feature>